<dbReference type="GO" id="GO:0042760">
    <property type="term" value="P:very long-chain fatty acid catabolic process"/>
    <property type="evidence" value="ECO:0007669"/>
    <property type="project" value="TreeGrafter"/>
</dbReference>
<dbReference type="Gene3D" id="3.40.50.300">
    <property type="entry name" value="P-loop containing nucleotide triphosphate hydrolases"/>
    <property type="match status" value="1"/>
</dbReference>
<dbReference type="SUPFAM" id="SSF52540">
    <property type="entry name" value="P-loop containing nucleoside triphosphate hydrolases"/>
    <property type="match status" value="1"/>
</dbReference>
<dbReference type="SMART" id="SM00382">
    <property type="entry name" value="AAA"/>
    <property type="match status" value="1"/>
</dbReference>
<feature type="transmembrane region" description="Helical" evidence="9">
    <location>
        <begin position="177"/>
        <end position="203"/>
    </location>
</feature>
<feature type="domain" description="ABC transporter" evidence="10">
    <location>
        <begin position="381"/>
        <end position="612"/>
    </location>
</feature>
<proteinExistence type="inferred from homology"/>
<dbReference type="Gene3D" id="1.20.1560.10">
    <property type="entry name" value="ABC transporter type 1, transmembrane domain"/>
    <property type="match status" value="1"/>
</dbReference>
<name>A0A9N9ACB4_9GLOM</name>
<dbReference type="PANTHER" id="PTHR11384:SF59">
    <property type="entry name" value="LYSOSOMAL COBALAMIN TRANSPORTER ABCD4"/>
    <property type="match status" value="1"/>
</dbReference>
<protein>
    <submittedName>
        <fullName evidence="12">274_t:CDS:1</fullName>
    </submittedName>
</protein>
<dbReference type="GO" id="GO:0006635">
    <property type="term" value="P:fatty acid beta-oxidation"/>
    <property type="evidence" value="ECO:0007669"/>
    <property type="project" value="TreeGrafter"/>
</dbReference>
<evidence type="ECO:0000256" key="4">
    <source>
        <dbReference type="ARBA" id="ARBA00022741"/>
    </source>
</evidence>
<dbReference type="InterPro" id="IPR050835">
    <property type="entry name" value="ABC_transporter_sub-D"/>
</dbReference>
<evidence type="ECO:0000259" key="11">
    <source>
        <dbReference type="PROSITE" id="PS50929"/>
    </source>
</evidence>
<dbReference type="GO" id="GO:0016887">
    <property type="term" value="F:ATP hydrolysis activity"/>
    <property type="evidence" value="ECO:0007669"/>
    <property type="project" value="InterPro"/>
</dbReference>
<keyword evidence="13" id="KW-1185">Reference proteome</keyword>
<evidence type="ECO:0000256" key="5">
    <source>
        <dbReference type="ARBA" id="ARBA00022840"/>
    </source>
</evidence>
<dbReference type="PROSITE" id="PS50929">
    <property type="entry name" value="ABC_TM1F"/>
    <property type="match status" value="1"/>
</dbReference>
<feature type="transmembrane region" description="Helical" evidence="9">
    <location>
        <begin position="146"/>
        <end position="165"/>
    </location>
</feature>
<dbReference type="GO" id="GO:0005324">
    <property type="term" value="F:long-chain fatty acid transmembrane transporter activity"/>
    <property type="evidence" value="ECO:0007669"/>
    <property type="project" value="TreeGrafter"/>
</dbReference>
<evidence type="ECO:0000256" key="1">
    <source>
        <dbReference type="ARBA" id="ARBA00008575"/>
    </source>
</evidence>
<organism evidence="12 13">
    <name type="scientific">Paraglomus occultum</name>
    <dbReference type="NCBI Taxonomy" id="144539"/>
    <lineage>
        <taxon>Eukaryota</taxon>
        <taxon>Fungi</taxon>
        <taxon>Fungi incertae sedis</taxon>
        <taxon>Mucoromycota</taxon>
        <taxon>Glomeromycotina</taxon>
        <taxon>Glomeromycetes</taxon>
        <taxon>Paraglomerales</taxon>
        <taxon>Paraglomeraceae</taxon>
        <taxon>Paraglomus</taxon>
    </lineage>
</organism>
<evidence type="ECO:0000256" key="9">
    <source>
        <dbReference type="SAM" id="Phobius"/>
    </source>
</evidence>
<keyword evidence="4" id="KW-0547">Nucleotide-binding</keyword>
<evidence type="ECO:0000313" key="12">
    <source>
        <dbReference type="EMBL" id="CAG8524988.1"/>
    </source>
</evidence>
<feature type="transmembrane region" description="Helical" evidence="9">
    <location>
        <begin position="295"/>
        <end position="317"/>
    </location>
</feature>
<feature type="transmembrane region" description="Helical" evidence="9">
    <location>
        <begin position="70"/>
        <end position="98"/>
    </location>
</feature>
<dbReference type="GO" id="GO:0015910">
    <property type="term" value="P:long-chain fatty acid import into peroxisome"/>
    <property type="evidence" value="ECO:0007669"/>
    <property type="project" value="TreeGrafter"/>
</dbReference>
<dbReference type="Pfam" id="PF00005">
    <property type="entry name" value="ABC_tran"/>
    <property type="match status" value="1"/>
</dbReference>
<evidence type="ECO:0000256" key="8">
    <source>
        <dbReference type="SAM" id="Coils"/>
    </source>
</evidence>
<dbReference type="EMBL" id="CAJVPJ010000440">
    <property type="protein sequence ID" value="CAG8524988.1"/>
    <property type="molecule type" value="Genomic_DNA"/>
</dbReference>
<sequence length="616" mass="69845">MPRFCEPLSIQDGSTTVEGDLKKPEGNVIWLWLTFMVVSFIKEIAVYYVGTIPSRFYGVFVGRDWDGFKIVLVLALLFVIAAGVGRSLVQFINGLFALKTRRILTRYIQTRYVNGKTLYRLLVWQPEIDNPDQRITQDTSNFSTKLALILSEVIITPILIIYYTYKCFVISGYLGPMLIYIYFVVGTVCSRFLISPIVELVFLKEQQEGYFRFLHARIRNYVESIAFSWGEKGERTRLDELLMRVLGYQKKIVYKELPLQTVTEAFGYFGSVLSYVVIAIPLFSGKYDDLPTDELSAIIALNAFLSIYLVYLFTVIVQRASDISDLAGYTARIGQLLEAIDDIENRLEHVETVHDIDGSLENIDSDFLLDQQPNAYTELSISFDRVTIKSPAGKTLLTDLRFTIEQNKNVIILGPNGSGKTSILRTMSGLWPACEGAVNLPHATVKQKVLVYLPQTPYLTYGSLRDQITYPVVNSLRSSFITDEAIRTILSKVGLVHIEKICGDFDTVYGQEWNTMLSPGEQQKLAFARLFYWRPVFAAFDEATSSLDSALESQFFVTCKSLGITCITVSHNRNLLKYHDQVLLLDGRGHYATSDIDIDGTEDIERWIDQTLRPSS</sequence>
<dbReference type="GO" id="GO:0140359">
    <property type="term" value="F:ABC-type transporter activity"/>
    <property type="evidence" value="ECO:0007669"/>
    <property type="project" value="InterPro"/>
</dbReference>
<dbReference type="PROSITE" id="PS50893">
    <property type="entry name" value="ABC_TRANSPORTER_2"/>
    <property type="match status" value="1"/>
</dbReference>
<keyword evidence="5" id="KW-0067">ATP-binding</keyword>
<keyword evidence="6 9" id="KW-1133">Transmembrane helix</keyword>
<dbReference type="CDD" id="cd03223">
    <property type="entry name" value="ABCD_peroxisomal_ALDP"/>
    <property type="match status" value="1"/>
</dbReference>
<evidence type="ECO:0000256" key="7">
    <source>
        <dbReference type="ARBA" id="ARBA00023136"/>
    </source>
</evidence>
<dbReference type="InterPro" id="IPR036640">
    <property type="entry name" value="ABC1_TM_sf"/>
</dbReference>
<keyword evidence="8" id="KW-0175">Coiled coil</keyword>
<dbReference type="GO" id="GO:0005778">
    <property type="term" value="C:peroxisomal membrane"/>
    <property type="evidence" value="ECO:0007669"/>
    <property type="project" value="TreeGrafter"/>
</dbReference>
<dbReference type="InterPro" id="IPR003593">
    <property type="entry name" value="AAA+_ATPase"/>
</dbReference>
<evidence type="ECO:0000256" key="2">
    <source>
        <dbReference type="ARBA" id="ARBA00022448"/>
    </source>
</evidence>
<dbReference type="AlphaFoldDB" id="A0A9N9ACB4"/>
<dbReference type="GO" id="GO:0005524">
    <property type="term" value="F:ATP binding"/>
    <property type="evidence" value="ECO:0007669"/>
    <property type="project" value="UniProtKB-KW"/>
</dbReference>
<feature type="domain" description="ABC transmembrane type-1" evidence="11">
    <location>
        <begin position="133"/>
        <end position="321"/>
    </location>
</feature>
<feature type="coiled-coil region" evidence="8">
    <location>
        <begin position="326"/>
        <end position="353"/>
    </location>
</feature>
<comment type="caution">
    <text evidence="12">The sequence shown here is derived from an EMBL/GenBank/DDBJ whole genome shotgun (WGS) entry which is preliminary data.</text>
</comment>
<feature type="transmembrane region" description="Helical" evidence="9">
    <location>
        <begin position="29"/>
        <end position="50"/>
    </location>
</feature>
<evidence type="ECO:0000313" key="13">
    <source>
        <dbReference type="Proteomes" id="UP000789572"/>
    </source>
</evidence>
<keyword evidence="7 9" id="KW-0472">Membrane</keyword>
<dbReference type="OrthoDB" id="422637at2759"/>
<dbReference type="InterPro" id="IPR027417">
    <property type="entry name" value="P-loop_NTPase"/>
</dbReference>
<dbReference type="InterPro" id="IPR011527">
    <property type="entry name" value="ABC1_TM_dom"/>
</dbReference>
<dbReference type="Proteomes" id="UP000789572">
    <property type="component" value="Unassembled WGS sequence"/>
</dbReference>
<dbReference type="GO" id="GO:0007031">
    <property type="term" value="P:peroxisome organization"/>
    <property type="evidence" value="ECO:0007669"/>
    <property type="project" value="TreeGrafter"/>
</dbReference>
<keyword evidence="2" id="KW-0813">Transport</keyword>
<evidence type="ECO:0000259" key="10">
    <source>
        <dbReference type="PROSITE" id="PS50893"/>
    </source>
</evidence>
<reference evidence="12" key="1">
    <citation type="submission" date="2021-06" db="EMBL/GenBank/DDBJ databases">
        <authorList>
            <person name="Kallberg Y."/>
            <person name="Tangrot J."/>
            <person name="Rosling A."/>
        </authorList>
    </citation>
    <scope>NUCLEOTIDE SEQUENCE</scope>
    <source>
        <strain evidence="12">IA702</strain>
    </source>
</reference>
<dbReference type="PROSITE" id="PS00211">
    <property type="entry name" value="ABC_TRANSPORTER_1"/>
    <property type="match status" value="1"/>
</dbReference>
<dbReference type="InterPro" id="IPR017871">
    <property type="entry name" value="ABC_transporter-like_CS"/>
</dbReference>
<evidence type="ECO:0000256" key="3">
    <source>
        <dbReference type="ARBA" id="ARBA00022692"/>
    </source>
</evidence>
<dbReference type="SUPFAM" id="SSF90123">
    <property type="entry name" value="ABC transporter transmembrane region"/>
    <property type="match status" value="1"/>
</dbReference>
<gene>
    <name evidence="12" type="ORF">POCULU_LOCUS3770</name>
</gene>
<comment type="similarity">
    <text evidence="1">Belongs to the ABC transporter superfamily. ABCD family. Peroxisomal fatty acyl CoA transporter (TC 3.A.1.203) subfamily.</text>
</comment>
<dbReference type="InterPro" id="IPR003439">
    <property type="entry name" value="ABC_transporter-like_ATP-bd"/>
</dbReference>
<dbReference type="PANTHER" id="PTHR11384">
    <property type="entry name" value="ATP-BINDING CASSETTE, SUB-FAMILY D MEMBER"/>
    <property type="match status" value="1"/>
</dbReference>
<accession>A0A9N9ACB4</accession>
<feature type="transmembrane region" description="Helical" evidence="9">
    <location>
        <begin position="265"/>
        <end position="283"/>
    </location>
</feature>
<dbReference type="Pfam" id="PF06472">
    <property type="entry name" value="ABC_membrane_2"/>
    <property type="match status" value="1"/>
</dbReference>
<evidence type="ECO:0000256" key="6">
    <source>
        <dbReference type="ARBA" id="ARBA00022989"/>
    </source>
</evidence>
<keyword evidence="3 9" id="KW-0812">Transmembrane</keyword>